<dbReference type="AlphaFoldDB" id="A0A5N6HG44"/>
<evidence type="ECO:0000313" key="2">
    <source>
        <dbReference type="EMBL" id="KAB8251593.1"/>
    </source>
</evidence>
<proteinExistence type="predicted"/>
<protein>
    <submittedName>
        <fullName evidence="2">Uncharacterized protein</fullName>
    </submittedName>
</protein>
<dbReference type="Proteomes" id="UP000325434">
    <property type="component" value="Unassembled WGS sequence"/>
</dbReference>
<evidence type="ECO:0000256" key="1">
    <source>
        <dbReference type="SAM" id="Phobius"/>
    </source>
</evidence>
<organism evidence="2">
    <name type="scientific">Aspergillus flavus</name>
    <dbReference type="NCBI Taxonomy" id="5059"/>
    <lineage>
        <taxon>Eukaryota</taxon>
        <taxon>Fungi</taxon>
        <taxon>Dikarya</taxon>
        <taxon>Ascomycota</taxon>
        <taxon>Pezizomycotina</taxon>
        <taxon>Eurotiomycetes</taxon>
        <taxon>Eurotiomycetidae</taxon>
        <taxon>Eurotiales</taxon>
        <taxon>Aspergillaceae</taxon>
        <taxon>Aspergillus</taxon>
        <taxon>Aspergillus subgen. Circumdati</taxon>
    </lineage>
</organism>
<accession>A0A5N6HG44</accession>
<sequence length="68" mass="7699">MGGVVVFCLMTLRGYGVIVFWVLMRLERFLYVLVEVILSAQKLGLECGILRGWLFNTMHGNLGNRTGH</sequence>
<keyword evidence="1" id="KW-0472">Membrane</keyword>
<keyword evidence="1" id="KW-0812">Transmembrane</keyword>
<name>A0A5N6HG44_ASPFL</name>
<gene>
    <name evidence="2" type="ORF">BDV35DRAFT_339255</name>
</gene>
<reference evidence="2" key="1">
    <citation type="submission" date="2019-04" db="EMBL/GenBank/DDBJ databases">
        <title>Friends and foes A comparative genomics study of 23 Aspergillus species from section Flavi.</title>
        <authorList>
            <consortium name="DOE Joint Genome Institute"/>
            <person name="Kjaerbolling I."/>
            <person name="Vesth T."/>
            <person name="Frisvad J.C."/>
            <person name="Nybo J.L."/>
            <person name="Theobald S."/>
            <person name="Kildgaard S."/>
            <person name="Isbrandt T."/>
            <person name="Kuo A."/>
            <person name="Sato A."/>
            <person name="Lyhne E.K."/>
            <person name="Kogle M.E."/>
            <person name="Wiebenga A."/>
            <person name="Kun R.S."/>
            <person name="Lubbers R.J."/>
            <person name="Makela M.R."/>
            <person name="Barry K."/>
            <person name="Chovatia M."/>
            <person name="Clum A."/>
            <person name="Daum C."/>
            <person name="Haridas S."/>
            <person name="He G."/>
            <person name="LaButti K."/>
            <person name="Lipzen A."/>
            <person name="Mondo S."/>
            <person name="Riley R."/>
            <person name="Salamov A."/>
            <person name="Simmons B.A."/>
            <person name="Magnuson J.K."/>
            <person name="Henrissat B."/>
            <person name="Mortensen U.H."/>
            <person name="Larsen T.O."/>
            <person name="Devries R.P."/>
            <person name="Grigoriev I.V."/>
            <person name="Machida M."/>
            <person name="Baker S.E."/>
            <person name="Andersen M.R."/>
        </authorList>
    </citation>
    <scope>NUCLEOTIDE SEQUENCE [LARGE SCALE GENOMIC DNA]</scope>
    <source>
        <strain evidence="2">CBS 121.62</strain>
    </source>
</reference>
<feature type="transmembrane region" description="Helical" evidence="1">
    <location>
        <begin position="6"/>
        <end position="24"/>
    </location>
</feature>
<dbReference type="EMBL" id="ML734559">
    <property type="protein sequence ID" value="KAB8251593.1"/>
    <property type="molecule type" value="Genomic_DNA"/>
</dbReference>
<keyword evidence="1" id="KW-1133">Transmembrane helix</keyword>